<organism evidence="2 3">
    <name type="scientific">Willisornis vidua</name>
    <name type="common">Xingu scale-backed antbird</name>
    <dbReference type="NCBI Taxonomy" id="1566151"/>
    <lineage>
        <taxon>Eukaryota</taxon>
        <taxon>Metazoa</taxon>
        <taxon>Chordata</taxon>
        <taxon>Craniata</taxon>
        <taxon>Vertebrata</taxon>
        <taxon>Euteleostomi</taxon>
        <taxon>Archelosauria</taxon>
        <taxon>Archosauria</taxon>
        <taxon>Dinosauria</taxon>
        <taxon>Saurischia</taxon>
        <taxon>Theropoda</taxon>
        <taxon>Coelurosauria</taxon>
        <taxon>Aves</taxon>
        <taxon>Neognathae</taxon>
        <taxon>Neoaves</taxon>
        <taxon>Telluraves</taxon>
        <taxon>Australaves</taxon>
        <taxon>Passeriformes</taxon>
        <taxon>Thamnophilidae</taxon>
        <taxon>Willisornis</taxon>
    </lineage>
</organism>
<dbReference type="Proteomes" id="UP001145742">
    <property type="component" value="Unassembled WGS sequence"/>
</dbReference>
<comment type="caution">
    <text evidence="2">The sequence shown here is derived from an EMBL/GenBank/DDBJ whole genome shotgun (WGS) entry which is preliminary data.</text>
</comment>
<keyword evidence="3" id="KW-1185">Reference proteome</keyword>
<dbReference type="Pfam" id="PF00078">
    <property type="entry name" value="RVT_1"/>
    <property type="match status" value="1"/>
</dbReference>
<dbReference type="PROSITE" id="PS50878">
    <property type="entry name" value="RT_POL"/>
    <property type="match status" value="1"/>
</dbReference>
<gene>
    <name evidence="2" type="ORF">WISP_126209</name>
</gene>
<dbReference type="PANTHER" id="PTHR33332">
    <property type="entry name" value="REVERSE TRANSCRIPTASE DOMAIN-CONTAINING PROTEIN"/>
    <property type="match status" value="1"/>
</dbReference>
<evidence type="ECO:0000313" key="2">
    <source>
        <dbReference type="EMBL" id="KAJ7407470.1"/>
    </source>
</evidence>
<dbReference type="EMBL" id="WHWB01034599">
    <property type="protein sequence ID" value="KAJ7407470.1"/>
    <property type="molecule type" value="Genomic_DNA"/>
</dbReference>
<proteinExistence type="predicted"/>
<accession>A0ABQ9CR08</accession>
<sequence length="130" mass="14624">MPKLPHHKKLNNFLAQSSQGLGTELANTQFYLEEFAVLRRIFLEKLASHGLDRCTIHWIKKQLDGWTQRVVVNGFTSSWQPVTRGVPQGLVLGPVLFSIFTDDLDKGIECTVSQFANNKLCGNVNLLEAK</sequence>
<evidence type="ECO:0000259" key="1">
    <source>
        <dbReference type="PROSITE" id="PS50878"/>
    </source>
</evidence>
<dbReference type="InterPro" id="IPR000477">
    <property type="entry name" value="RT_dom"/>
</dbReference>
<protein>
    <submittedName>
        <fullName evidence="2">Rna-directed dna polymerase from mobile element jockey-like</fullName>
    </submittedName>
</protein>
<evidence type="ECO:0000313" key="3">
    <source>
        <dbReference type="Proteomes" id="UP001145742"/>
    </source>
</evidence>
<reference evidence="2" key="1">
    <citation type="submission" date="2019-10" db="EMBL/GenBank/DDBJ databases">
        <authorList>
            <person name="Soares A.E.R."/>
            <person name="Aleixo A."/>
            <person name="Schneider P."/>
            <person name="Miyaki C.Y."/>
            <person name="Schneider M.P."/>
            <person name="Mello C."/>
            <person name="Vasconcelos A.T.R."/>
        </authorList>
    </citation>
    <scope>NUCLEOTIDE SEQUENCE</scope>
    <source>
        <tissue evidence="2">Muscle</tissue>
    </source>
</reference>
<name>A0ABQ9CR08_9PASS</name>
<feature type="domain" description="Reverse transcriptase" evidence="1">
    <location>
        <begin position="1"/>
        <end position="130"/>
    </location>
</feature>